<dbReference type="AlphaFoldDB" id="U6GKW7"/>
<feature type="compositionally biased region" description="Low complexity" evidence="1">
    <location>
        <begin position="106"/>
        <end position="128"/>
    </location>
</feature>
<proteinExistence type="predicted"/>
<dbReference type="VEuPathDB" id="ToxoDB:EAH_00010280"/>
<feature type="region of interest" description="Disordered" evidence="1">
    <location>
        <begin position="91"/>
        <end position="133"/>
    </location>
</feature>
<name>U6GKW7_EIMAC</name>
<dbReference type="RefSeq" id="XP_013250623.1">
    <property type="nucleotide sequence ID" value="XM_013395169.1"/>
</dbReference>
<dbReference type="Gene3D" id="3.30.70.141">
    <property type="entry name" value="Nucleoside diphosphate kinase-like domain"/>
    <property type="match status" value="2"/>
</dbReference>
<feature type="compositionally biased region" description="Acidic residues" evidence="1">
    <location>
        <begin position="92"/>
        <end position="105"/>
    </location>
</feature>
<evidence type="ECO:0000313" key="2">
    <source>
        <dbReference type="EMBL" id="CDI79239.1"/>
    </source>
</evidence>
<dbReference type="GeneID" id="25269098"/>
<feature type="region of interest" description="Disordered" evidence="1">
    <location>
        <begin position="361"/>
        <end position="387"/>
    </location>
</feature>
<reference evidence="2" key="2">
    <citation type="submission" date="2013-10" db="EMBL/GenBank/DDBJ databases">
        <authorList>
            <person name="Aslett M."/>
        </authorList>
    </citation>
    <scope>NUCLEOTIDE SEQUENCE [LARGE SCALE GENOMIC DNA]</scope>
    <source>
        <strain evidence="2">Houghton</strain>
    </source>
</reference>
<dbReference type="EMBL" id="HG670992">
    <property type="protein sequence ID" value="CDI79239.1"/>
    <property type="molecule type" value="Genomic_DNA"/>
</dbReference>
<keyword evidence="3" id="KW-1185">Reference proteome</keyword>
<protein>
    <recommendedName>
        <fullName evidence="4">Nucleoside diphosphate kinase</fullName>
    </recommendedName>
</protein>
<dbReference type="InterPro" id="IPR036850">
    <property type="entry name" value="NDK-like_dom_sf"/>
</dbReference>
<accession>U6GKW7</accession>
<evidence type="ECO:0008006" key="4">
    <source>
        <dbReference type="Google" id="ProtNLM"/>
    </source>
</evidence>
<dbReference type="OrthoDB" id="270127at2759"/>
<sequence length="916" mass="96520">MGICDAAAAELIFKLSEEANEALPETPEGWNRDELIEELTRGLSTVILLQHPLGKTRKRLAESLAAAAAAPAHAGVAHAATAEPTIEAAADAGDDAAAEADDEAAAEAADGATNETTDSASAEAAAEASQEEDETGLVEAFRKAFCIGASTRQQFYLSSCGWTFERDVLFFYPSVKSSEVERSVLLLKPDVTAAAAAAEARGEPCPERAVEALLLEEGLTVLASVEFQLHKQDIAKLFPSRIGKPDYPEMEAFLCEASGCSESNAAQRNQPGKATPATQATTPATGAAAVCHYLRALCGTSLLRNGFVSSSRDSIINNNCSSPATELLLYPPHPQPLIRAQRTFAVFLMKELQLLQLPQQQTHNMAHQREPQGQQQRRLHQEREQKQQGIRKLLKQRGFYILWEKEVQLNKETVGLLCQEWQDRPDYPSLTASLEGQEAWALLLARTGAPRVFADLLGPHCPMPFGAAAAASAATAATAAAAAAAAAKALRSRQNGTSTSEEIVAANLRAERAAATAAAAAAAVGMPRQGSLCGMARRCVGFAAAGEQEAAALATACSARQLPLLLLPAATDTAASYLLEAAATGQRPLACLKALCKQNPRPEGLEAVAWIGRWLAAEVERDKQSKQAIAATAQLASREDGKAAAAQEQLQQQQQGTLELQETIPRQRKLRVENSTKGFRVVLFVGDEQQLQQQQQQQLQQQPGTAVIPILSAAGILREAARSEEPAKALRSLLISKLSQLRSSSSSCAGNSSTAILSIEQDLGSSEWQLLTAALSEVQPLTVIPQGVAVSGGAAASALATARATGRLINHCRSADTCAAVAAALRPSVVFVFADPGLPLERLLQRLCCCFGLAHIDMEKLSAAAAALAAPARSGAAAAAKHKNSHAPIPAAVTCPALLEKIAALQEEGTGAKPNT</sequence>
<organism evidence="2 3">
    <name type="scientific">Eimeria acervulina</name>
    <name type="common">Coccidian parasite</name>
    <dbReference type="NCBI Taxonomy" id="5801"/>
    <lineage>
        <taxon>Eukaryota</taxon>
        <taxon>Sar</taxon>
        <taxon>Alveolata</taxon>
        <taxon>Apicomplexa</taxon>
        <taxon>Conoidasida</taxon>
        <taxon>Coccidia</taxon>
        <taxon>Eucoccidiorida</taxon>
        <taxon>Eimeriorina</taxon>
        <taxon>Eimeriidae</taxon>
        <taxon>Eimeria</taxon>
    </lineage>
</organism>
<reference evidence="2" key="1">
    <citation type="submission" date="2013-10" db="EMBL/GenBank/DDBJ databases">
        <title>Genomic analysis of the causative agents of coccidiosis in chickens.</title>
        <authorList>
            <person name="Reid A.J."/>
            <person name="Blake D."/>
            <person name="Billington K."/>
            <person name="Browne H."/>
            <person name="Dunn M."/>
            <person name="Hung S."/>
            <person name="Kawahara F."/>
            <person name="Miranda-Saavedra D."/>
            <person name="Mourier T."/>
            <person name="Nagra H."/>
            <person name="Otto T.D."/>
            <person name="Rawlings N."/>
            <person name="Sanchez A."/>
            <person name="Sanders M."/>
            <person name="Subramaniam C."/>
            <person name="Tay Y."/>
            <person name="Dear P."/>
            <person name="Doerig C."/>
            <person name="Gruber A."/>
            <person name="Parkinson J."/>
            <person name="Shirley M."/>
            <person name="Wan K.L."/>
            <person name="Berriman M."/>
            <person name="Tomley F."/>
            <person name="Pain A."/>
        </authorList>
    </citation>
    <scope>NUCLEOTIDE SEQUENCE [LARGE SCALE GENOMIC DNA]</scope>
    <source>
        <strain evidence="2">Houghton</strain>
    </source>
</reference>
<evidence type="ECO:0000256" key="1">
    <source>
        <dbReference type="SAM" id="MobiDB-lite"/>
    </source>
</evidence>
<evidence type="ECO:0000313" key="3">
    <source>
        <dbReference type="Proteomes" id="UP000018050"/>
    </source>
</evidence>
<dbReference type="Proteomes" id="UP000018050">
    <property type="component" value="Unassembled WGS sequence"/>
</dbReference>
<gene>
    <name evidence="2" type="ORF">EAH_00010280</name>
</gene>
<dbReference type="SUPFAM" id="SSF54919">
    <property type="entry name" value="Nucleoside diphosphate kinase, NDK"/>
    <property type="match status" value="2"/>
</dbReference>